<name>A0AAD6Z1W3_9AGAR</name>
<keyword evidence="2" id="KW-1185">Reference proteome</keyword>
<evidence type="ECO:0000313" key="1">
    <source>
        <dbReference type="EMBL" id="KAJ7303501.1"/>
    </source>
</evidence>
<evidence type="ECO:0000313" key="2">
    <source>
        <dbReference type="Proteomes" id="UP001218218"/>
    </source>
</evidence>
<proteinExistence type="predicted"/>
<organism evidence="1 2">
    <name type="scientific">Mycena albidolilacea</name>
    <dbReference type="NCBI Taxonomy" id="1033008"/>
    <lineage>
        <taxon>Eukaryota</taxon>
        <taxon>Fungi</taxon>
        <taxon>Dikarya</taxon>
        <taxon>Basidiomycota</taxon>
        <taxon>Agaricomycotina</taxon>
        <taxon>Agaricomycetes</taxon>
        <taxon>Agaricomycetidae</taxon>
        <taxon>Agaricales</taxon>
        <taxon>Marasmiineae</taxon>
        <taxon>Mycenaceae</taxon>
        <taxon>Mycena</taxon>
    </lineage>
</organism>
<accession>A0AAD6Z1W3</accession>
<reference evidence="1" key="1">
    <citation type="submission" date="2023-03" db="EMBL/GenBank/DDBJ databases">
        <title>Massive genome expansion in bonnet fungi (Mycena s.s.) driven by repeated elements and novel gene families across ecological guilds.</title>
        <authorList>
            <consortium name="Lawrence Berkeley National Laboratory"/>
            <person name="Harder C.B."/>
            <person name="Miyauchi S."/>
            <person name="Viragh M."/>
            <person name="Kuo A."/>
            <person name="Thoen E."/>
            <person name="Andreopoulos B."/>
            <person name="Lu D."/>
            <person name="Skrede I."/>
            <person name="Drula E."/>
            <person name="Henrissat B."/>
            <person name="Morin E."/>
            <person name="Kohler A."/>
            <person name="Barry K."/>
            <person name="LaButti K."/>
            <person name="Morin E."/>
            <person name="Salamov A."/>
            <person name="Lipzen A."/>
            <person name="Mereny Z."/>
            <person name="Hegedus B."/>
            <person name="Baldrian P."/>
            <person name="Stursova M."/>
            <person name="Weitz H."/>
            <person name="Taylor A."/>
            <person name="Grigoriev I.V."/>
            <person name="Nagy L.G."/>
            <person name="Martin F."/>
            <person name="Kauserud H."/>
        </authorList>
    </citation>
    <scope>NUCLEOTIDE SEQUENCE</scope>
    <source>
        <strain evidence="1">CBHHK002</strain>
    </source>
</reference>
<dbReference type="AlphaFoldDB" id="A0AAD6Z1W3"/>
<gene>
    <name evidence="1" type="ORF">DFH08DRAFT_825789</name>
</gene>
<dbReference type="EMBL" id="JARIHO010000105">
    <property type="protein sequence ID" value="KAJ7303501.1"/>
    <property type="molecule type" value="Genomic_DNA"/>
</dbReference>
<sequence>MPETQESKASYLVLKHVLASLNNKGTSMALESIEIDATDNKSSRLPRDHPARQGLPYAIDSSSTVKWGTNKSQTFVYPEMWRTGGKAKSNMPVRVLANLSLEGIQWLTHMSIQLYSRTVYEMLSQCFWSAARPVPTTLNFNVPSAGMHLSPKSLFCPYTYIFASGRCNLIRLKAYCGDFNLITKASNSDSLRSIDAFDSAKLGHYF</sequence>
<protein>
    <submittedName>
        <fullName evidence="1">Uncharacterized protein</fullName>
    </submittedName>
</protein>
<comment type="caution">
    <text evidence="1">The sequence shown here is derived from an EMBL/GenBank/DDBJ whole genome shotgun (WGS) entry which is preliminary data.</text>
</comment>
<dbReference type="Proteomes" id="UP001218218">
    <property type="component" value="Unassembled WGS sequence"/>
</dbReference>